<feature type="region of interest" description="VHIID" evidence="3">
    <location>
        <begin position="468"/>
        <end position="533"/>
    </location>
</feature>
<name>A0A1W0W6M8_SORBI</name>
<evidence type="ECO:0000256" key="3">
    <source>
        <dbReference type="PROSITE-ProRule" id="PRU01191"/>
    </source>
</evidence>
<dbReference type="Pfam" id="PF03514">
    <property type="entry name" value="GRAS"/>
    <property type="match status" value="1"/>
</dbReference>
<dbReference type="ExpressionAtlas" id="A0A1W0W6M8">
    <property type="expression patterns" value="baseline and differential"/>
</dbReference>
<feature type="region of interest" description="Disordered" evidence="4">
    <location>
        <begin position="207"/>
        <end position="231"/>
    </location>
</feature>
<reference evidence="5 6" key="1">
    <citation type="journal article" date="2009" name="Nature">
        <title>The Sorghum bicolor genome and the diversification of grasses.</title>
        <authorList>
            <person name="Paterson A.H."/>
            <person name="Bowers J.E."/>
            <person name="Bruggmann R."/>
            <person name="Dubchak I."/>
            <person name="Grimwood J."/>
            <person name="Gundlach H."/>
            <person name="Haberer G."/>
            <person name="Hellsten U."/>
            <person name="Mitros T."/>
            <person name="Poliakov A."/>
            <person name="Schmutz J."/>
            <person name="Spannagl M."/>
            <person name="Tang H."/>
            <person name="Wang X."/>
            <person name="Wicker T."/>
            <person name="Bharti A.K."/>
            <person name="Chapman J."/>
            <person name="Feltus F.A."/>
            <person name="Gowik U."/>
            <person name="Grigoriev I.V."/>
            <person name="Lyons E."/>
            <person name="Maher C.A."/>
            <person name="Martis M."/>
            <person name="Narechania A."/>
            <person name="Otillar R.P."/>
            <person name="Penning B.W."/>
            <person name="Salamov A.A."/>
            <person name="Wang Y."/>
            <person name="Zhang L."/>
            <person name="Carpita N.C."/>
            <person name="Freeling M."/>
            <person name="Gingle A.R."/>
            <person name="Hash C.T."/>
            <person name="Keller B."/>
            <person name="Klein P."/>
            <person name="Kresovich S."/>
            <person name="McCann M.C."/>
            <person name="Ming R."/>
            <person name="Peterson D.G."/>
            <person name="Mehboob-ur-Rahman"/>
            <person name="Ware D."/>
            <person name="Westhoff P."/>
            <person name="Mayer K.F."/>
            <person name="Messing J."/>
            <person name="Rokhsar D.S."/>
        </authorList>
    </citation>
    <scope>NUCLEOTIDE SEQUENCE [LARGE SCALE GENOMIC DNA]</scope>
    <source>
        <strain evidence="6">cv. BTx623</strain>
    </source>
</reference>
<feature type="compositionally biased region" description="Low complexity" evidence="4">
    <location>
        <begin position="215"/>
        <end position="224"/>
    </location>
</feature>
<keyword evidence="6" id="KW-1185">Reference proteome</keyword>
<keyword evidence="1" id="KW-0805">Transcription regulation</keyword>
<dbReference type="AlphaFoldDB" id="A0A1W0W6M8"/>
<dbReference type="PROSITE" id="PS50985">
    <property type="entry name" value="GRAS"/>
    <property type="match status" value="1"/>
</dbReference>
<dbReference type="GO" id="GO:0006355">
    <property type="term" value="P:regulation of DNA-templated transcription"/>
    <property type="evidence" value="ECO:0000318"/>
    <property type="project" value="GO_Central"/>
</dbReference>
<sequence length="772" mass="86511">MAPLWLPPPQSYPTPSTKSGMAGTPEEFPVQGGPEPEPFSPSVFLDLPPTPSEEDPPASTDDLALTFISRILMEEDIDEKFLYHYPDHPELLQAQQPFAQILSDAGASSDFFATNNDGSGACTLPPSSDVPALANTTWPFDPVEFPQLFLSSPCPDMGVGIGEFTADDANRFLLPQQDAASARFQRADKASSFRNCGSAGIQCSELLAGPEEETTTSTTSSPPTGDREHGALASTFFSGQNRVNIDMLNQAFLRGMEEAKKFLPIDSSLLVEARGCKPPQVFIPGHARNEDKVDRMLTFQGISNARGRKKWCNWQDLESTEMSRNSKLMALAELEETDEIIDEIILNEYRLCLNGMLGLDITMDSKDGNFVRKGNWKSALRRRSLNEAVDFHTLLIHCAQAISTDDRWSAAMLLGKIKQHSSPRGDANQRLAHCFADGLEARLAGTGSQVYKSLMSKRTSQVDILKAYQLYLTVCCFKMMAYKFSNMTIANVIGGRRKLHIVDYGMRDGIQWPSFLGILSTWEGGPPEVRITGIDLPQPGFRPAAHIEEIGRRLSKCARQFGIPFKFQSIAAKWEMVSVDDLNIDPDEALIINGLFDFGNLMDEGVDIYSPSPRDMVLNNIREMRPDVFIFCNVNGSHGTPFFVTRFREVLFFFSALFDMLDVTVPRDNDRRLLIERVLFGRFAMNVIACEGSDRVERHETYKQWQVRNHRAGLKQLPLDPDIVKVVRNKVKDSYHKDFVIDMDHQWLLEGWKGRIICAMSTWVADDAFSEH</sequence>
<feature type="short sequence motif" description="VHIID" evidence="3">
    <location>
        <begin position="499"/>
        <end position="503"/>
    </location>
</feature>
<dbReference type="GO" id="GO:0003700">
    <property type="term" value="F:DNA-binding transcription factor activity"/>
    <property type="evidence" value="ECO:0000318"/>
    <property type="project" value="GO_Central"/>
</dbReference>
<dbReference type="GO" id="GO:0005634">
    <property type="term" value="C:nucleus"/>
    <property type="evidence" value="ECO:0000318"/>
    <property type="project" value="GO_Central"/>
</dbReference>
<dbReference type="Proteomes" id="UP000000768">
    <property type="component" value="Chromosome 2"/>
</dbReference>
<proteinExistence type="inferred from homology"/>
<dbReference type="Gramene" id="OQU90003">
    <property type="protein sequence ID" value="OQU90003"/>
    <property type="gene ID" value="SORBI_3002G316500"/>
</dbReference>
<dbReference type="OMA" id="IFCNING"/>
<feature type="region of interest" description="SAW" evidence="3">
    <location>
        <begin position="689"/>
        <end position="764"/>
    </location>
</feature>
<dbReference type="PANTHER" id="PTHR31636">
    <property type="entry name" value="OSJNBA0084A10.13 PROTEIN-RELATED"/>
    <property type="match status" value="1"/>
</dbReference>
<dbReference type="InParanoid" id="A0A1W0W6M8"/>
<dbReference type="Gramene" id="OQU90002">
    <property type="protein sequence ID" value="OQU90002"/>
    <property type="gene ID" value="SORBI_3002G316500"/>
</dbReference>
<gene>
    <name evidence="5" type="ORF">SORBI_3002G316500</name>
</gene>
<evidence type="ECO:0000313" key="6">
    <source>
        <dbReference type="Proteomes" id="UP000000768"/>
    </source>
</evidence>
<dbReference type="GO" id="GO:0043565">
    <property type="term" value="F:sequence-specific DNA binding"/>
    <property type="evidence" value="ECO:0000318"/>
    <property type="project" value="GO_Central"/>
</dbReference>
<feature type="region of interest" description="Leucine repeat II (LRII)" evidence="3">
    <location>
        <begin position="549"/>
        <end position="581"/>
    </location>
</feature>
<feature type="region of interest" description="Leucine repeat I (LRI)" evidence="3">
    <location>
        <begin position="389"/>
        <end position="449"/>
    </location>
</feature>
<feature type="compositionally biased region" description="Pro residues" evidence="4">
    <location>
        <begin position="1"/>
        <end position="12"/>
    </location>
</feature>
<dbReference type="InterPro" id="IPR005202">
    <property type="entry name" value="TF_GRAS"/>
</dbReference>
<evidence type="ECO:0000256" key="1">
    <source>
        <dbReference type="ARBA" id="ARBA00023015"/>
    </source>
</evidence>
<reference evidence="6" key="3">
    <citation type="journal article" date="2018" name="Plant J.">
        <title>The Sorghum bicolor reference genome: improved assembly, gene annotations, a transcriptome atlas, and signatures of genome organization.</title>
        <authorList>
            <person name="McCormick R.F."/>
            <person name="Truong S.K."/>
            <person name="Sreedasyam A."/>
            <person name="Jenkins J."/>
            <person name="Shu S."/>
            <person name="Sims D."/>
            <person name="Kennedy M."/>
            <person name="Amirebrahimi M."/>
            <person name="Weers B.D."/>
            <person name="McKinley B."/>
            <person name="Mattison A."/>
            <person name="Morishige D.T."/>
            <person name="Grimwood J."/>
            <person name="Schmutz J."/>
            <person name="Mullet J.E."/>
        </authorList>
    </citation>
    <scope>NUCLEOTIDE SEQUENCE [LARGE SCALE GENOMIC DNA]</scope>
    <source>
        <strain evidence="6">cv. BTx623</strain>
    </source>
</reference>
<comment type="similarity">
    <text evidence="3">Belongs to the GRAS family.</text>
</comment>
<comment type="caution">
    <text evidence="3">Lacks conserved residue(s) required for the propagation of feature annotation.</text>
</comment>
<accession>A0A1W0W6M8</accession>
<protein>
    <submittedName>
        <fullName evidence="5">Uncharacterized protein</fullName>
    </submittedName>
</protein>
<evidence type="ECO:0000256" key="4">
    <source>
        <dbReference type="SAM" id="MobiDB-lite"/>
    </source>
</evidence>
<dbReference type="EMBL" id="CM000761">
    <property type="protein sequence ID" value="OQU90002.1"/>
    <property type="molecule type" value="Genomic_DNA"/>
</dbReference>
<keyword evidence="2" id="KW-0804">Transcription</keyword>
<reference evidence="5" key="2">
    <citation type="submission" date="2017-02" db="EMBL/GenBank/DDBJ databases">
        <title>WGS assembly of Sorghum bicolor.</title>
        <authorList>
            <person name="Paterson A."/>
            <person name="Mullet J."/>
            <person name="Bowers J."/>
            <person name="Bruggmann R."/>
            <person name="Dubchak I."/>
            <person name="Grimwood J."/>
            <person name="Gundlach H."/>
            <person name="Haberer G."/>
            <person name="Hellsten U."/>
            <person name="Mitros T."/>
            <person name="Poliakov A."/>
            <person name="Schmutz J."/>
            <person name="Spannagl M."/>
            <person name="Tang H."/>
            <person name="Wang X."/>
            <person name="Wicker T."/>
            <person name="Bharti A."/>
            <person name="Chapman J."/>
            <person name="Feltus F."/>
            <person name="Gowik U."/>
            <person name="Grigoriev I."/>
            <person name="Lyons E."/>
            <person name="Maher C."/>
            <person name="Martis M."/>
            <person name="Narechania A."/>
            <person name="Otillar R."/>
            <person name="Penning B."/>
            <person name="Salamov A."/>
            <person name="Wang Y."/>
            <person name="Zhang L."/>
            <person name="Carpita N."/>
            <person name="Freeling M."/>
            <person name="Gingle A."/>
            <person name="Hash C."/>
            <person name="Keller B."/>
            <person name="Klein P."/>
            <person name="Kresovich S."/>
            <person name="Mccann M."/>
            <person name="Ming R."/>
            <person name="Peterson D."/>
            <person name="Rahman M."/>
            <person name="Ware D."/>
            <person name="Westhoff P."/>
            <person name="Mayer K."/>
            <person name="Messing J."/>
            <person name="Sims D."/>
            <person name="Jenkins J."/>
            <person name="Shu S."/>
            <person name="Rokhsar D."/>
        </authorList>
    </citation>
    <scope>NUCLEOTIDE SEQUENCE</scope>
</reference>
<dbReference type="STRING" id="4558.A0A1W0W6M8"/>
<organism evidence="5 6">
    <name type="scientific">Sorghum bicolor</name>
    <name type="common">Sorghum</name>
    <name type="synonym">Sorghum vulgare</name>
    <dbReference type="NCBI Taxonomy" id="4558"/>
    <lineage>
        <taxon>Eukaryota</taxon>
        <taxon>Viridiplantae</taxon>
        <taxon>Streptophyta</taxon>
        <taxon>Embryophyta</taxon>
        <taxon>Tracheophyta</taxon>
        <taxon>Spermatophyta</taxon>
        <taxon>Magnoliopsida</taxon>
        <taxon>Liliopsida</taxon>
        <taxon>Poales</taxon>
        <taxon>Poaceae</taxon>
        <taxon>PACMAD clade</taxon>
        <taxon>Panicoideae</taxon>
        <taxon>Andropogonodae</taxon>
        <taxon>Andropogoneae</taxon>
        <taxon>Sorghinae</taxon>
        <taxon>Sorghum</taxon>
    </lineage>
</organism>
<evidence type="ECO:0000256" key="2">
    <source>
        <dbReference type="ARBA" id="ARBA00023163"/>
    </source>
</evidence>
<evidence type="ECO:0000313" key="5">
    <source>
        <dbReference type="EMBL" id="OQU90003.1"/>
    </source>
</evidence>
<dbReference type="EMBL" id="CM000761">
    <property type="protein sequence ID" value="OQU90003.1"/>
    <property type="molecule type" value="Genomic_DNA"/>
</dbReference>
<feature type="region of interest" description="Disordered" evidence="4">
    <location>
        <begin position="1"/>
        <end position="60"/>
    </location>
</feature>